<evidence type="ECO:0000256" key="2">
    <source>
        <dbReference type="SAM" id="MobiDB-lite"/>
    </source>
</evidence>
<accession>A0ABY5ZHL9</accession>
<feature type="transmembrane region" description="Helical" evidence="3">
    <location>
        <begin position="41"/>
        <end position="61"/>
    </location>
</feature>
<keyword evidence="3" id="KW-0472">Membrane</keyword>
<dbReference type="Proteomes" id="UP001060414">
    <property type="component" value="Chromosome"/>
</dbReference>
<comment type="similarity">
    <text evidence="1">Belongs to the polysaccharide synthase family.</text>
</comment>
<keyword evidence="6" id="KW-1185">Reference proteome</keyword>
<feature type="transmembrane region" description="Helical" evidence="3">
    <location>
        <begin position="6"/>
        <end position="29"/>
    </location>
</feature>
<feature type="domain" description="Polysaccharide biosynthesis protein CapD-like" evidence="4">
    <location>
        <begin position="286"/>
        <end position="568"/>
    </location>
</feature>
<evidence type="ECO:0000256" key="3">
    <source>
        <dbReference type="SAM" id="Phobius"/>
    </source>
</evidence>
<evidence type="ECO:0000259" key="4">
    <source>
        <dbReference type="Pfam" id="PF02719"/>
    </source>
</evidence>
<dbReference type="Pfam" id="PF13727">
    <property type="entry name" value="CoA_binding_3"/>
    <property type="match status" value="1"/>
</dbReference>
<dbReference type="InterPro" id="IPR036291">
    <property type="entry name" value="NAD(P)-bd_dom_sf"/>
</dbReference>
<keyword evidence="3" id="KW-0812">Transmembrane</keyword>
<feature type="region of interest" description="Disordered" evidence="2">
    <location>
        <begin position="624"/>
        <end position="654"/>
    </location>
</feature>
<sequence>MFFNNRSLAIFGLKTAIILTAFFLAFLLRFDFQIPASQWRILSELLLPVLAIKLVVFWFFGMNHGWWRYVSLADVFDVFRANLVASLAVLLYVVFVHGVAGVPRSVLVLDGVFCFLLSCGVRFLTRAFRENYFPLLRSRPRNNERLLIVGAGNAGQMLVREIRSNSALNKTIVGFVDDDPLKLNRRFQGINVLGGQEQLARLCRKHKVQEVIIAIPSATGKQLRAIVERCQGAGVKFKTLPGVGDLIEGKVTVQQVRPVDLQDLLGRDQVRIEVERIKAFLSGKRVLVTGAAGSIGSEICRQVARFSPAKLVLFDNAESPLFYVEKELGENFPDIPLAAIIGDVRYRARVEAIFDEFQPQVVFHAAAYKHVPMMEHNPAEAANNNVRGTKIIADAAHEFKAESFVMISTDKAVRPTNIMGATKRAAELYVQDLSRRSKTHFVTVRFGNVLGSAGSVVPIFKSQIETGGPVKVTHPDVTRFFMTIPEATQLVLQAGSMGKGGEIFLLDMGEPVKILHLAEQLIRLSGMRPFEDIEIVFTGLRPGEKLYEELLLEGEGIMPTSHEKIRVARAAFCESKILSRHIEELYQAERAMDMDRVRLLLRTIVPEYQPPEPGNPEYERLFVESDRRQTSDGAVIDLAERRRQRPQVAGEKVG</sequence>
<dbReference type="EMBL" id="CP092109">
    <property type="protein sequence ID" value="UWZ78601.1"/>
    <property type="molecule type" value="Genomic_DNA"/>
</dbReference>
<gene>
    <name evidence="5" type="ORF">L9S41_13040</name>
</gene>
<keyword evidence="3" id="KW-1133">Transmembrane helix</keyword>
<protein>
    <submittedName>
        <fullName evidence="5">Polysaccharide biosynthesis protein</fullName>
    </submittedName>
</protein>
<dbReference type="InterPro" id="IPR003869">
    <property type="entry name" value="Polysac_CapD-like"/>
</dbReference>
<feature type="transmembrane region" description="Helical" evidence="3">
    <location>
        <begin position="81"/>
        <end position="100"/>
    </location>
</feature>
<proteinExistence type="inferred from homology"/>
<evidence type="ECO:0000313" key="6">
    <source>
        <dbReference type="Proteomes" id="UP001060414"/>
    </source>
</evidence>
<dbReference type="CDD" id="cd05237">
    <property type="entry name" value="UDP_invert_4-6DH_SDR_e"/>
    <property type="match status" value="1"/>
</dbReference>
<evidence type="ECO:0000313" key="5">
    <source>
        <dbReference type="EMBL" id="UWZ78601.1"/>
    </source>
</evidence>
<evidence type="ECO:0000256" key="1">
    <source>
        <dbReference type="ARBA" id="ARBA00007430"/>
    </source>
</evidence>
<dbReference type="PANTHER" id="PTHR43318:SF1">
    <property type="entry name" value="POLYSACCHARIDE BIOSYNTHESIS PROTEIN EPSC-RELATED"/>
    <property type="match status" value="1"/>
</dbReference>
<dbReference type="PANTHER" id="PTHR43318">
    <property type="entry name" value="UDP-N-ACETYLGLUCOSAMINE 4,6-DEHYDRATASE"/>
    <property type="match status" value="1"/>
</dbReference>
<dbReference type="RefSeq" id="WP_260746957.1">
    <property type="nucleotide sequence ID" value="NZ_CP092109.1"/>
</dbReference>
<dbReference type="SUPFAM" id="SSF51735">
    <property type="entry name" value="NAD(P)-binding Rossmann-fold domains"/>
    <property type="match status" value="2"/>
</dbReference>
<dbReference type="Pfam" id="PF02719">
    <property type="entry name" value="Polysacc_synt_2"/>
    <property type="match status" value="1"/>
</dbReference>
<reference evidence="5" key="1">
    <citation type="journal article" date="2022" name="Environ. Microbiol.">
        <title>Geoalkalibacter halelectricus SAP #1 sp. nov. possessing extracellular electron transfer and mineral#reducing capabilities from a haloalkaline environment.</title>
        <authorList>
            <person name="Yadav S."/>
            <person name="Singh R."/>
            <person name="Sundharam S.S."/>
            <person name="Chaudhary S."/>
            <person name="Krishnamurthi S."/>
            <person name="Patil S.A."/>
        </authorList>
    </citation>
    <scope>NUCLEOTIDE SEQUENCE</scope>
    <source>
        <strain evidence="5">SAP-1</strain>
    </source>
</reference>
<dbReference type="Gene3D" id="3.40.50.720">
    <property type="entry name" value="NAD(P)-binding Rossmann-like Domain"/>
    <property type="match status" value="2"/>
</dbReference>
<name>A0ABY5ZHL9_9BACT</name>
<dbReference type="InterPro" id="IPR051203">
    <property type="entry name" value="Polysaccharide_Synthase-Rel"/>
</dbReference>
<organism evidence="5 6">
    <name type="scientific">Geoalkalibacter halelectricus</name>
    <dbReference type="NCBI Taxonomy" id="2847045"/>
    <lineage>
        <taxon>Bacteria</taxon>
        <taxon>Pseudomonadati</taxon>
        <taxon>Thermodesulfobacteriota</taxon>
        <taxon>Desulfuromonadia</taxon>
        <taxon>Desulfuromonadales</taxon>
        <taxon>Geoalkalibacteraceae</taxon>
        <taxon>Geoalkalibacter</taxon>
    </lineage>
</organism>